<name>A0AC35EYS1_9BILA</name>
<organism evidence="1 2">
    <name type="scientific">Panagrolaimus sp. PS1159</name>
    <dbReference type="NCBI Taxonomy" id="55785"/>
    <lineage>
        <taxon>Eukaryota</taxon>
        <taxon>Metazoa</taxon>
        <taxon>Ecdysozoa</taxon>
        <taxon>Nematoda</taxon>
        <taxon>Chromadorea</taxon>
        <taxon>Rhabditida</taxon>
        <taxon>Tylenchina</taxon>
        <taxon>Panagrolaimomorpha</taxon>
        <taxon>Panagrolaimoidea</taxon>
        <taxon>Panagrolaimidae</taxon>
        <taxon>Panagrolaimus</taxon>
    </lineage>
</organism>
<evidence type="ECO:0000313" key="1">
    <source>
        <dbReference type="Proteomes" id="UP000887580"/>
    </source>
</evidence>
<dbReference type="WBParaSite" id="PS1159_v2.g12033.t1">
    <property type="protein sequence ID" value="PS1159_v2.g12033.t1"/>
    <property type="gene ID" value="PS1159_v2.g12033"/>
</dbReference>
<evidence type="ECO:0000313" key="2">
    <source>
        <dbReference type="WBParaSite" id="PS1159_v2.g12033.t1"/>
    </source>
</evidence>
<reference evidence="2" key="1">
    <citation type="submission" date="2022-11" db="UniProtKB">
        <authorList>
            <consortium name="WormBaseParasite"/>
        </authorList>
    </citation>
    <scope>IDENTIFICATION</scope>
</reference>
<accession>A0AC35EYS1</accession>
<proteinExistence type="predicted"/>
<protein>
    <submittedName>
        <fullName evidence="2">Uncharacterized protein</fullName>
    </submittedName>
</protein>
<dbReference type="Proteomes" id="UP000887580">
    <property type="component" value="Unplaced"/>
</dbReference>
<sequence>MSFVPTFVFYFFGVINTWSRLPIFGLNELERSMISSSALSSTALINITVERPLRSPNFDEFINSPESFHQQSYLSILSVCTDINQLLSIYGSIDLEYQWNFSAEKNSYQISNIKSKNCSILWQAPFAGNFKIFVEAKHMGSSNILFRGSTKTKIHDYWIVAIGDSFASGEGNPDKSLLESDSVKWISG</sequence>